<dbReference type="FunFam" id="3.40.50.300:FF:001834">
    <property type="entry name" value="ATP-dependent DNA helicase"/>
    <property type="match status" value="1"/>
</dbReference>
<dbReference type="InterPro" id="IPR036388">
    <property type="entry name" value="WH-like_DNA-bd_sf"/>
</dbReference>
<protein>
    <recommendedName>
        <fullName evidence="4">ATP-dependent DNA helicase</fullName>
        <ecNumber evidence="4">5.6.2.4</ecNumber>
    </recommendedName>
</protein>
<dbReference type="GO" id="GO:0000724">
    <property type="term" value="P:double-strand break repair via homologous recombination"/>
    <property type="evidence" value="ECO:0007669"/>
    <property type="project" value="TreeGrafter"/>
</dbReference>
<dbReference type="InterPro" id="IPR027417">
    <property type="entry name" value="P-loop_NTPase"/>
</dbReference>
<dbReference type="EC" id="5.6.2.4" evidence="4"/>
<dbReference type="OrthoDB" id="10261556at2759"/>
<evidence type="ECO:0000256" key="2">
    <source>
        <dbReference type="ARBA" id="ARBA00022801"/>
    </source>
</evidence>
<dbReference type="SMART" id="SM00487">
    <property type="entry name" value="DEXDc"/>
    <property type="match status" value="1"/>
</dbReference>
<dbReference type="GO" id="GO:0009378">
    <property type="term" value="F:four-way junction helicase activity"/>
    <property type="evidence" value="ECO:0007669"/>
    <property type="project" value="TreeGrafter"/>
</dbReference>
<keyword evidence="4" id="KW-0539">Nucleus</keyword>
<dbReference type="Proteomes" id="UP000008698">
    <property type="component" value="Unassembled WGS sequence"/>
</dbReference>
<dbReference type="NCBIfam" id="TIGR00614">
    <property type="entry name" value="recQ_fam"/>
    <property type="match status" value="1"/>
</dbReference>
<dbReference type="GO" id="GO:0043138">
    <property type="term" value="F:3'-5' DNA helicase activity"/>
    <property type="evidence" value="ECO:0007669"/>
    <property type="project" value="UniProtKB-EC"/>
</dbReference>
<dbReference type="AlphaFoldDB" id="C9SLA5"/>
<dbReference type="GO" id="GO:0016887">
    <property type="term" value="F:ATP hydrolysis activity"/>
    <property type="evidence" value="ECO:0007669"/>
    <property type="project" value="RHEA"/>
</dbReference>
<comment type="similarity">
    <text evidence="1 4">Belongs to the helicase family. RecQ subfamily.</text>
</comment>
<dbReference type="SUPFAM" id="SSF52540">
    <property type="entry name" value="P-loop containing nucleoside triphosphate hydrolases"/>
    <property type="match status" value="1"/>
</dbReference>
<evidence type="ECO:0000256" key="3">
    <source>
        <dbReference type="ARBA" id="ARBA00022806"/>
    </source>
</evidence>
<dbReference type="InterPro" id="IPR011545">
    <property type="entry name" value="DEAD/DEAH_box_helicase_dom"/>
</dbReference>
<dbReference type="GO" id="GO:0005694">
    <property type="term" value="C:chromosome"/>
    <property type="evidence" value="ECO:0007669"/>
    <property type="project" value="TreeGrafter"/>
</dbReference>
<comment type="subcellular location">
    <subcellularLocation>
        <location evidence="4">Nucleus</location>
    </subcellularLocation>
</comment>
<dbReference type="Pfam" id="PF16124">
    <property type="entry name" value="RecQ_Zn_bind"/>
    <property type="match status" value="1"/>
</dbReference>
<gene>
    <name evidence="6" type="ORF">VDBG_05582</name>
</gene>
<dbReference type="Gene3D" id="1.10.10.10">
    <property type="entry name" value="Winged helix-like DNA-binding domain superfamily/Winged helix DNA-binding domain"/>
    <property type="match status" value="1"/>
</dbReference>
<keyword evidence="2 4" id="KW-0378">Hydrolase</keyword>
<keyword evidence="7" id="KW-1185">Reference proteome</keyword>
<dbReference type="HOGENOM" id="CLU_001103_9_6_1"/>
<name>C9SLA5_VERA1</name>
<dbReference type="CDD" id="cd17920">
    <property type="entry name" value="DEXHc_RecQ"/>
    <property type="match status" value="1"/>
</dbReference>
<dbReference type="STRING" id="526221.C9SLA5"/>
<dbReference type="GO" id="GO:0003676">
    <property type="term" value="F:nucleic acid binding"/>
    <property type="evidence" value="ECO:0007669"/>
    <property type="project" value="InterPro"/>
</dbReference>
<evidence type="ECO:0000259" key="5">
    <source>
        <dbReference type="PROSITE" id="PS51192"/>
    </source>
</evidence>
<dbReference type="GO" id="GO:0005524">
    <property type="term" value="F:ATP binding"/>
    <property type="evidence" value="ECO:0007669"/>
    <property type="project" value="UniProtKB-KW"/>
</dbReference>
<keyword evidence="4" id="KW-0067">ATP-binding</keyword>
<dbReference type="EMBL" id="DS985219">
    <property type="protein sequence ID" value="EEY19473.1"/>
    <property type="molecule type" value="Genomic_DNA"/>
</dbReference>
<keyword evidence="4" id="KW-0547">Nucleotide-binding</keyword>
<evidence type="ECO:0000313" key="7">
    <source>
        <dbReference type="Proteomes" id="UP000008698"/>
    </source>
</evidence>
<dbReference type="PANTHER" id="PTHR13710">
    <property type="entry name" value="DNA HELICASE RECQ FAMILY MEMBER"/>
    <property type="match status" value="1"/>
</dbReference>
<comment type="catalytic activity">
    <reaction evidence="4">
        <text>ATP + H2O = ADP + phosphate + H(+)</text>
        <dbReference type="Rhea" id="RHEA:13065"/>
        <dbReference type="ChEBI" id="CHEBI:15377"/>
        <dbReference type="ChEBI" id="CHEBI:15378"/>
        <dbReference type="ChEBI" id="CHEBI:30616"/>
        <dbReference type="ChEBI" id="CHEBI:43474"/>
        <dbReference type="ChEBI" id="CHEBI:456216"/>
    </reaction>
</comment>
<dbReference type="Pfam" id="PF00270">
    <property type="entry name" value="DEAD"/>
    <property type="match status" value="1"/>
</dbReference>
<evidence type="ECO:0000313" key="6">
    <source>
        <dbReference type="EMBL" id="EEY19473.1"/>
    </source>
</evidence>
<dbReference type="KEGG" id="val:VDBG_05582"/>
<dbReference type="PROSITE" id="PS51192">
    <property type="entry name" value="HELICASE_ATP_BIND_1"/>
    <property type="match status" value="1"/>
</dbReference>
<dbReference type="GO" id="GO:0005634">
    <property type="term" value="C:nucleus"/>
    <property type="evidence" value="ECO:0007669"/>
    <property type="project" value="UniProtKB-SubCell"/>
</dbReference>
<evidence type="ECO:0000256" key="4">
    <source>
        <dbReference type="RuleBase" id="RU364117"/>
    </source>
</evidence>
<comment type="catalytic activity">
    <reaction evidence="4">
        <text>Couples ATP hydrolysis with the unwinding of duplex DNA by translocating in the 3'-5' direction.</text>
        <dbReference type="EC" id="5.6.2.4"/>
    </reaction>
</comment>
<evidence type="ECO:0000256" key="1">
    <source>
        <dbReference type="ARBA" id="ARBA00005446"/>
    </source>
</evidence>
<dbReference type="RefSeq" id="XP_003004469.1">
    <property type="nucleotide sequence ID" value="XM_003004423.1"/>
</dbReference>
<dbReference type="eggNOG" id="KOG0351">
    <property type="taxonomic scope" value="Eukaryota"/>
</dbReference>
<dbReference type="PANTHER" id="PTHR13710:SF152">
    <property type="entry name" value="ATP-DEPENDENT DNA HELICASE Q5"/>
    <property type="match status" value="1"/>
</dbReference>
<reference evidence="7" key="1">
    <citation type="journal article" date="2011" name="PLoS Pathog.">
        <title>Comparative genomics yields insights into niche adaptation of plant vascular wilt pathogens.</title>
        <authorList>
            <person name="Klosterman S.J."/>
            <person name="Subbarao K.V."/>
            <person name="Kang S."/>
            <person name="Veronese P."/>
            <person name="Gold S.E."/>
            <person name="Thomma B.P.H.J."/>
            <person name="Chen Z."/>
            <person name="Henrissat B."/>
            <person name="Lee Y.-H."/>
            <person name="Park J."/>
            <person name="Garcia-Pedrajas M.D."/>
            <person name="Barbara D.J."/>
            <person name="Anchieta A."/>
            <person name="de Jonge R."/>
            <person name="Santhanam P."/>
            <person name="Maruthachalam K."/>
            <person name="Atallah Z."/>
            <person name="Amyotte S.G."/>
            <person name="Paz Z."/>
            <person name="Inderbitzin P."/>
            <person name="Hayes R.J."/>
            <person name="Heiman D.I."/>
            <person name="Young S."/>
            <person name="Zeng Q."/>
            <person name="Engels R."/>
            <person name="Galagan J."/>
            <person name="Cuomo C.A."/>
            <person name="Dobinson K.F."/>
            <person name="Ma L.-J."/>
        </authorList>
    </citation>
    <scope>NUCLEOTIDE SEQUENCE [LARGE SCALE GENOMIC DNA]</scope>
    <source>
        <strain evidence="7">VaMs.102 / ATCC MYA-4576 / FGSC 10136</strain>
    </source>
</reference>
<feature type="domain" description="Helicase ATP-binding" evidence="5">
    <location>
        <begin position="34"/>
        <end position="208"/>
    </location>
</feature>
<dbReference type="InterPro" id="IPR004589">
    <property type="entry name" value="DNA_helicase_ATP-dep_RecQ"/>
</dbReference>
<dbReference type="GO" id="GO:0005737">
    <property type="term" value="C:cytoplasm"/>
    <property type="evidence" value="ECO:0007669"/>
    <property type="project" value="TreeGrafter"/>
</dbReference>
<proteinExistence type="inferred from homology"/>
<dbReference type="InterPro" id="IPR032284">
    <property type="entry name" value="RecQ_Zn-bd"/>
</dbReference>
<dbReference type="GeneID" id="9531459"/>
<dbReference type="Gene3D" id="3.40.50.300">
    <property type="entry name" value="P-loop containing nucleotide triphosphate hydrolases"/>
    <property type="match status" value="1"/>
</dbReference>
<keyword evidence="3 4" id="KW-0347">Helicase</keyword>
<accession>C9SLA5</accession>
<sequence>MAPLSRSNSCVDIDFTLRRQFKKQSFRPQQREIITAALDGNDVFVQAATSFGKSLCFQLPACIDQGITIVVSPLLSLMMNQVEQLQAAGIKASSYNSNTRPEEKDRINRDLASGHPRTRLLYVTPELCSSESFRNRLKLVHQQCELARVAIDEAHCISEWGHDFRKDFKRLSWFRETFPTVPITCLTATANPLVRDDILMTLGLSATPERLKSFVMSAHRPNLHLEISREDLQRVQNMVSKGSRDGSNSDAQLRSLQRLALYCENTSLCRHAEICSYFGETAIPSCDYACDWHKDAQDLKRRLARGLASEEWVSTQAQHGEYDGDPYYDD</sequence>
<dbReference type="InterPro" id="IPR014001">
    <property type="entry name" value="Helicase_ATP-bd"/>
</dbReference>
<organism evidence="7">
    <name type="scientific">Verticillium alfalfae (strain VaMs.102 / ATCC MYA-4576 / FGSC 10136)</name>
    <name type="common">Verticillium wilt of alfalfa</name>
    <name type="synonym">Verticillium albo-atrum</name>
    <dbReference type="NCBI Taxonomy" id="526221"/>
    <lineage>
        <taxon>Eukaryota</taxon>
        <taxon>Fungi</taxon>
        <taxon>Dikarya</taxon>
        <taxon>Ascomycota</taxon>
        <taxon>Pezizomycotina</taxon>
        <taxon>Sordariomycetes</taxon>
        <taxon>Hypocreomycetidae</taxon>
        <taxon>Glomerellales</taxon>
        <taxon>Plectosphaerellaceae</taxon>
        <taxon>Verticillium</taxon>
    </lineage>
</organism>